<dbReference type="InterPro" id="IPR002474">
    <property type="entry name" value="CarbamoylP_synth_ssu_N"/>
</dbReference>
<evidence type="ECO:0000256" key="5">
    <source>
        <dbReference type="ARBA" id="ARBA00022840"/>
    </source>
</evidence>
<accession>A0AA49JZZ8</accession>
<comment type="catalytic activity">
    <reaction evidence="8">
        <text>L-glutamine + H2O = L-glutamate + NH4(+)</text>
        <dbReference type="Rhea" id="RHEA:15889"/>
        <dbReference type="ChEBI" id="CHEBI:15377"/>
        <dbReference type="ChEBI" id="CHEBI:28938"/>
        <dbReference type="ChEBI" id="CHEBI:29985"/>
        <dbReference type="ChEBI" id="CHEBI:58359"/>
    </reaction>
</comment>
<gene>
    <name evidence="8 11" type="primary">carA</name>
    <name evidence="10" type="ORF">Strain138_001526</name>
    <name evidence="11" type="ORF">Strain318_001526</name>
</gene>
<dbReference type="PROSITE" id="PS51273">
    <property type="entry name" value="GATASE_TYPE_1"/>
    <property type="match status" value="1"/>
</dbReference>
<feature type="region of interest" description="CPSase" evidence="8">
    <location>
        <begin position="1"/>
        <end position="183"/>
    </location>
</feature>
<evidence type="ECO:0000256" key="3">
    <source>
        <dbReference type="ARBA" id="ARBA00022598"/>
    </source>
</evidence>
<dbReference type="InterPro" id="IPR036480">
    <property type="entry name" value="CarbP_synth_ssu_N_sf"/>
</dbReference>
<dbReference type="GO" id="GO:0005524">
    <property type="term" value="F:ATP binding"/>
    <property type="evidence" value="ECO:0007669"/>
    <property type="project" value="UniProtKB-UniRule"/>
</dbReference>
<feature type="binding site" evidence="8">
    <location>
        <position position="260"/>
    </location>
    <ligand>
        <name>L-glutamine</name>
        <dbReference type="ChEBI" id="CHEBI:58359"/>
    </ligand>
</feature>
<feature type="binding site" evidence="8">
    <location>
        <position position="263"/>
    </location>
    <ligand>
        <name>L-glutamine</name>
        <dbReference type="ChEBI" id="CHEBI:58359"/>
    </ligand>
</feature>
<dbReference type="HAMAP" id="MF_01209">
    <property type="entry name" value="CPSase_S_chain"/>
    <property type="match status" value="1"/>
</dbReference>
<dbReference type="Gene3D" id="3.40.50.880">
    <property type="match status" value="1"/>
</dbReference>
<evidence type="ECO:0000256" key="8">
    <source>
        <dbReference type="HAMAP-Rule" id="MF_01209"/>
    </source>
</evidence>
<name>A0AA49JZZ8_9BACT</name>
<dbReference type="NCBIfam" id="TIGR01368">
    <property type="entry name" value="CPSaseIIsmall"/>
    <property type="match status" value="1"/>
</dbReference>
<keyword evidence="5 8" id="KW-0067">ATP-binding</keyword>
<keyword evidence="8" id="KW-0055">Arginine biosynthesis</keyword>
<dbReference type="SMART" id="SM01097">
    <property type="entry name" value="CPSase_sm_chain"/>
    <property type="match status" value="1"/>
</dbReference>
<feature type="binding site" evidence="8">
    <location>
        <position position="301"/>
    </location>
    <ligand>
        <name>L-glutamine</name>
        <dbReference type="ChEBI" id="CHEBI:58359"/>
    </ligand>
</feature>
<sequence length="372" mass="39666">MTDIQHDEPGFLLLEDGTLFLGRLHAPLKAAATAEVVFTTSMSGYQETFTDPSYRGQIVVMTAPMIGNYGVNSEDPESAQPHVAGVVVRELSRTHSNWRAEQGLGEWLIAADVPVLSEVDTRRLTRHLRTVGVLRGLIGAGVEPTAAHKAELAACPSMSGLDLASRVSTKEPYLWGDAKAPHHIVAYDYGIKRNILRMFEDRGCRITVVPSTTPAAEVLAKKPDGVFLSNGPGDPEAVTYAPANIKQIVEAGVPVFGICLGHQLLGITFGGRTTKLPYGHRGGNHPVKDLATGDVLITSQNHGFAVQGSAEGIPGAPELAVTHLNLNDGTVEGLRHRNRAVFGVQYHPEAAPGPHDAVPHFDEFIAALGGAQ</sequence>
<dbReference type="InterPro" id="IPR017926">
    <property type="entry name" value="GATASE"/>
</dbReference>
<keyword evidence="12" id="KW-1185">Reference proteome</keyword>
<comment type="catalytic activity">
    <reaction evidence="7 8">
        <text>hydrogencarbonate + L-glutamine + 2 ATP + H2O = carbamoyl phosphate + L-glutamate + 2 ADP + phosphate + 2 H(+)</text>
        <dbReference type="Rhea" id="RHEA:18633"/>
        <dbReference type="ChEBI" id="CHEBI:15377"/>
        <dbReference type="ChEBI" id="CHEBI:15378"/>
        <dbReference type="ChEBI" id="CHEBI:17544"/>
        <dbReference type="ChEBI" id="CHEBI:29985"/>
        <dbReference type="ChEBI" id="CHEBI:30616"/>
        <dbReference type="ChEBI" id="CHEBI:43474"/>
        <dbReference type="ChEBI" id="CHEBI:58228"/>
        <dbReference type="ChEBI" id="CHEBI:58359"/>
        <dbReference type="ChEBI" id="CHEBI:456216"/>
        <dbReference type="EC" id="6.3.5.5"/>
    </reaction>
</comment>
<keyword evidence="4 8" id="KW-0547">Nucleotide-binding</keyword>
<keyword evidence="3 8" id="KW-0436">Ligase</keyword>
<evidence type="ECO:0000313" key="12">
    <source>
        <dbReference type="Proteomes" id="UP001229955"/>
    </source>
</evidence>
<evidence type="ECO:0000256" key="4">
    <source>
        <dbReference type="ARBA" id="ARBA00022741"/>
    </source>
</evidence>
<feature type="binding site" evidence="8">
    <location>
        <position position="303"/>
    </location>
    <ligand>
        <name>L-glutamine</name>
        <dbReference type="ChEBI" id="CHEBI:58359"/>
    </ligand>
</feature>
<dbReference type="RefSeq" id="WP_367885121.1">
    <property type="nucleotide sequence ID" value="NZ_CP130612.1"/>
</dbReference>
<comment type="similarity">
    <text evidence="2 8">Belongs to the CarA family.</text>
</comment>
<dbReference type="KEGG" id="pspc:Strain318_001526"/>
<keyword evidence="8" id="KW-0665">Pyrimidine biosynthesis</keyword>
<feature type="binding site" evidence="8">
    <location>
        <position position="304"/>
    </location>
    <ligand>
        <name>L-glutamine</name>
        <dbReference type="ChEBI" id="CHEBI:58359"/>
    </ligand>
</feature>
<feature type="binding site" evidence="8">
    <location>
        <position position="231"/>
    </location>
    <ligand>
        <name>L-glutamine</name>
        <dbReference type="ChEBI" id="CHEBI:58359"/>
    </ligand>
</feature>
<dbReference type="InterPro" id="IPR035686">
    <property type="entry name" value="CPSase_GATase1"/>
</dbReference>
<organism evidence="11 12">
    <name type="scientific">Pseudogemmatithrix spongiicola</name>
    <dbReference type="NCBI Taxonomy" id="3062599"/>
    <lineage>
        <taxon>Bacteria</taxon>
        <taxon>Pseudomonadati</taxon>
        <taxon>Gemmatimonadota</taxon>
        <taxon>Gemmatimonadia</taxon>
        <taxon>Gemmatimonadales</taxon>
        <taxon>Gemmatimonadaceae</taxon>
        <taxon>Pseudogemmatithrix</taxon>
    </lineage>
</organism>
<feature type="binding site" evidence="8">
    <location>
        <position position="53"/>
    </location>
    <ligand>
        <name>L-glutamine</name>
        <dbReference type="ChEBI" id="CHEBI:58359"/>
    </ligand>
</feature>
<comment type="subunit">
    <text evidence="8">Composed of two chains; the small (or glutamine) chain promotes the hydrolysis of glutamine to ammonia, which is used by the large (or ammonia) chain to synthesize carbamoyl phosphate. Tetramer of heterodimers (alpha,beta)4.</text>
</comment>
<dbReference type="PANTHER" id="PTHR43418:SF7">
    <property type="entry name" value="CARBAMOYL-PHOSPHATE SYNTHASE SMALL CHAIN"/>
    <property type="match status" value="1"/>
</dbReference>
<dbReference type="EC" id="6.3.5.5" evidence="8"/>
<dbReference type="GO" id="GO:0006207">
    <property type="term" value="P:'de novo' pyrimidine nucleobase biosynthetic process"/>
    <property type="evidence" value="ECO:0007669"/>
    <property type="project" value="InterPro"/>
</dbReference>
<dbReference type="GO" id="GO:0006526">
    <property type="term" value="P:L-arginine biosynthetic process"/>
    <property type="evidence" value="ECO:0007669"/>
    <property type="project" value="UniProtKB-UniRule"/>
</dbReference>
<dbReference type="PRINTS" id="PR00097">
    <property type="entry name" value="ANTSNTHASEII"/>
</dbReference>
<dbReference type="GO" id="GO:0004088">
    <property type="term" value="F:carbamoyl-phosphate synthase (glutamine-hydrolyzing) activity"/>
    <property type="evidence" value="ECO:0007669"/>
    <property type="project" value="UniProtKB-UniRule"/>
</dbReference>
<feature type="active site" evidence="8">
    <location>
        <position position="349"/>
    </location>
</feature>
<dbReference type="InterPro" id="IPR050472">
    <property type="entry name" value="Anth_synth/Amidotransfase"/>
</dbReference>
<feature type="binding site" evidence="8">
    <location>
        <position position="233"/>
    </location>
    <ligand>
        <name>L-glutamine</name>
        <dbReference type="ChEBI" id="CHEBI:58359"/>
    </ligand>
</feature>
<feature type="domain" description="Carbamoyl-phosphate synthase small subunit N-terminal" evidence="9">
    <location>
        <begin position="8"/>
        <end position="139"/>
    </location>
</feature>
<proteinExistence type="inferred from homology"/>
<comment type="pathway">
    <text evidence="8">Pyrimidine metabolism; UMP biosynthesis via de novo pathway; (S)-dihydroorotate from bicarbonate: step 1/3.</text>
</comment>
<dbReference type="Gene3D" id="3.50.30.20">
    <property type="entry name" value="Carbamoyl-phosphate synthase small subunit, N-terminal domain"/>
    <property type="match status" value="1"/>
</dbReference>
<evidence type="ECO:0000259" key="9">
    <source>
        <dbReference type="SMART" id="SM01097"/>
    </source>
</evidence>
<accession>A0AA49JV77</accession>
<feature type="active site" description="Nucleophile" evidence="8">
    <location>
        <position position="259"/>
    </location>
</feature>
<dbReference type="PRINTS" id="PR00096">
    <property type="entry name" value="GATASE"/>
</dbReference>
<dbReference type="Pfam" id="PF00117">
    <property type="entry name" value="GATase"/>
    <property type="match status" value="1"/>
</dbReference>
<dbReference type="EMBL" id="CP130612">
    <property type="protein sequence ID" value="WKW12243.1"/>
    <property type="molecule type" value="Genomic_DNA"/>
</dbReference>
<dbReference type="CDD" id="cd01744">
    <property type="entry name" value="GATase1_CPSase"/>
    <property type="match status" value="1"/>
</dbReference>
<dbReference type="AlphaFoldDB" id="A0AA49JZZ8"/>
<evidence type="ECO:0000256" key="6">
    <source>
        <dbReference type="ARBA" id="ARBA00022962"/>
    </source>
</evidence>
<dbReference type="SUPFAM" id="SSF52317">
    <property type="entry name" value="Class I glutamine amidotransferase-like"/>
    <property type="match status" value="1"/>
</dbReference>
<dbReference type="EMBL" id="CP130613">
    <property type="protein sequence ID" value="WKW15151.1"/>
    <property type="molecule type" value="Genomic_DNA"/>
</dbReference>
<keyword evidence="8" id="KW-0028">Amino-acid biosynthesis</keyword>
<comment type="pathway">
    <text evidence="1 8">Amino-acid biosynthesis; L-arginine biosynthesis; carbamoyl phosphate from bicarbonate: step 1/1.</text>
</comment>
<evidence type="ECO:0000256" key="1">
    <source>
        <dbReference type="ARBA" id="ARBA00005077"/>
    </source>
</evidence>
<dbReference type="Pfam" id="PF00988">
    <property type="entry name" value="CPSase_sm_chain"/>
    <property type="match status" value="1"/>
</dbReference>
<dbReference type="Proteomes" id="UP001229955">
    <property type="component" value="Chromosome"/>
</dbReference>
<dbReference type="PRINTS" id="PR00099">
    <property type="entry name" value="CPSGATASE"/>
</dbReference>
<evidence type="ECO:0000313" key="11">
    <source>
        <dbReference type="EMBL" id="WKW15151.1"/>
    </source>
</evidence>
<dbReference type="GO" id="GO:0044205">
    <property type="term" value="P:'de novo' UMP biosynthetic process"/>
    <property type="evidence" value="ECO:0007669"/>
    <property type="project" value="UniProtKB-UniRule"/>
</dbReference>
<evidence type="ECO:0000256" key="7">
    <source>
        <dbReference type="ARBA" id="ARBA00048816"/>
    </source>
</evidence>
<dbReference type="PANTHER" id="PTHR43418">
    <property type="entry name" value="MULTIFUNCTIONAL TRYPTOPHAN BIOSYNTHESIS PROTEIN-RELATED"/>
    <property type="match status" value="1"/>
</dbReference>
<comment type="function">
    <text evidence="8">Small subunit of the glutamine-dependent carbamoyl phosphate synthetase (CPSase). CPSase catalyzes the formation of carbamoyl phosphate from the ammonia moiety of glutamine, carbonate, and phosphate donated by ATP, constituting the first step of 2 biosynthetic pathways, one leading to arginine and/or urea and the other to pyrimidine nucleotides. The small subunit (glutamine amidotransferase) binds and cleaves glutamine to supply the large subunit with the substrate ammonia.</text>
</comment>
<evidence type="ECO:0000256" key="2">
    <source>
        <dbReference type="ARBA" id="ARBA00007800"/>
    </source>
</evidence>
<protein>
    <recommendedName>
        <fullName evidence="8">Carbamoyl phosphate synthase small chain</fullName>
        <ecNumber evidence="8">6.3.5.5</ecNumber>
    </recommendedName>
    <alternativeName>
        <fullName evidence="8">Carbamoyl phosphate synthetase glutamine chain</fullName>
    </alternativeName>
</protein>
<dbReference type="InterPro" id="IPR006274">
    <property type="entry name" value="CarbamoylP_synth_ssu"/>
</dbReference>
<dbReference type="SUPFAM" id="SSF52021">
    <property type="entry name" value="Carbamoyl phosphate synthetase, small subunit N-terminal domain"/>
    <property type="match status" value="1"/>
</dbReference>
<keyword evidence="6 8" id="KW-0315">Glutamine amidotransferase</keyword>
<dbReference type="NCBIfam" id="NF009475">
    <property type="entry name" value="PRK12838.1"/>
    <property type="match status" value="1"/>
</dbReference>
<dbReference type="GO" id="GO:0006541">
    <property type="term" value="P:glutamine metabolic process"/>
    <property type="evidence" value="ECO:0007669"/>
    <property type="project" value="InterPro"/>
</dbReference>
<reference evidence="11" key="1">
    <citation type="submission" date="2023-07" db="EMBL/GenBank/DDBJ databases">
        <authorList>
            <person name="Haufschild T."/>
            <person name="Kallscheuer N."/>
            <person name="Hammer J."/>
            <person name="Kohn T."/>
            <person name="Kabuu M."/>
            <person name="Jogler M."/>
            <person name="Wohfarth N."/>
            <person name="Heuer A."/>
            <person name="Rohde M."/>
            <person name="van Teeseling M.C.F."/>
            <person name="Jogler C."/>
        </authorList>
    </citation>
    <scope>NUCLEOTIDE SEQUENCE</scope>
    <source>
        <strain evidence="10">Strain 138</strain>
        <strain evidence="11">Strain 318</strain>
    </source>
</reference>
<feature type="active site" evidence="8">
    <location>
        <position position="347"/>
    </location>
</feature>
<evidence type="ECO:0000313" key="10">
    <source>
        <dbReference type="EMBL" id="WKW12243.1"/>
    </source>
</evidence>
<dbReference type="InterPro" id="IPR029062">
    <property type="entry name" value="Class_I_gatase-like"/>
</dbReference>